<dbReference type="Proteomes" id="UP000198851">
    <property type="component" value="Unassembled WGS sequence"/>
</dbReference>
<dbReference type="EMBL" id="FOSZ01000002">
    <property type="protein sequence ID" value="SFK83796.1"/>
    <property type="molecule type" value="Genomic_DNA"/>
</dbReference>
<feature type="compositionally biased region" description="Gly residues" evidence="1">
    <location>
        <begin position="661"/>
        <end position="679"/>
    </location>
</feature>
<proteinExistence type="predicted"/>
<dbReference type="Pfam" id="PF13779">
    <property type="entry name" value="DUF4175"/>
    <property type="match status" value="1"/>
</dbReference>
<feature type="region of interest" description="Disordered" evidence="1">
    <location>
        <begin position="644"/>
        <end position="826"/>
    </location>
</feature>
<keyword evidence="4" id="KW-1185">Reference proteome</keyword>
<feature type="transmembrane region" description="Helical" evidence="2">
    <location>
        <begin position="59"/>
        <end position="80"/>
    </location>
</feature>
<feature type="transmembrane region" description="Helical" evidence="2">
    <location>
        <begin position="155"/>
        <end position="173"/>
    </location>
</feature>
<dbReference type="STRING" id="1280847.SAMN04488036_102457"/>
<feature type="compositionally biased region" description="Low complexity" evidence="1">
    <location>
        <begin position="551"/>
        <end position="567"/>
    </location>
</feature>
<evidence type="ECO:0000313" key="3">
    <source>
        <dbReference type="EMBL" id="SFK83796.1"/>
    </source>
</evidence>
<organism evidence="3 4">
    <name type="scientific">Shimia haliotis</name>
    <dbReference type="NCBI Taxonomy" id="1280847"/>
    <lineage>
        <taxon>Bacteria</taxon>
        <taxon>Pseudomonadati</taxon>
        <taxon>Pseudomonadota</taxon>
        <taxon>Alphaproteobacteria</taxon>
        <taxon>Rhodobacterales</taxon>
        <taxon>Roseobacteraceae</taxon>
    </lineage>
</organism>
<dbReference type="AlphaFoldDB" id="A0A1I4CUU9"/>
<name>A0A1I4CUU9_9RHOB</name>
<dbReference type="NCBIfam" id="TIGR02302">
    <property type="entry name" value="aProt_lowcomp"/>
    <property type="match status" value="1"/>
</dbReference>
<evidence type="ECO:0000313" key="4">
    <source>
        <dbReference type="Proteomes" id="UP000198851"/>
    </source>
</evidence>
<keyword evidence="2" id="KW-0472">Membrane</keyword>
<feature type="region of interest" description="Disordered" evidence="1">
    <location>
        <begin position="546"/>
        <end position="569"/>
    </location>
</feature>
<sequence>MSNRTTSETALKRLGFVLGLTRLGLLAETLTRAFWPVWTILFACAAAVMMGALDVLPFEISWAAGFLAVLASCWFAAVGIRQMRWPSREDAISRLDATLPGRPIQALRDDPAIGRKDDGSQAIWQAHQDRMAQRTAEARAIAPDLRLSRFDPFGLRYIATLLLLIGLLFGSVARVGDIKELASGDAASGLAAGPTWEGWIEPPAYTGKPTLYLNDQPIGDLEIAEGSTILLRLYGEVGALTVAETVSGRVGEIPSAAEPEQSFVATQDGTLEIGGAGDAKWRVILTKDRAPEVAITGQADTSARGEMTLPFEVFDDYEVVGGTARIELDLAHVDRRYGLTAEPDSREPIDVPLPLPIAGDRSAFEETLIEDFSQHVWAHLPVTVTLTAQDAAGQEGQSITLPIDLPARGFFDPLAAAVIEMRRDLLWSKENAPRVAQVMRALSHNPVDGIFKRETDYLRTRAILRRLEAFNAYGLSDEKRDELADALWELALNLEDGNLGNALERLQQAQDRLAEAMKNGASDSEIERLMQELREATEDYMRELARRNQQEGEQSGDQQQAQNSMQMDQDDLQRMMDRIQELMEQGRMAEAQQALEELQRMLENMQVTQGPSQSGEGDQAMQGLSDTLREQQGLSDEAFRELQEQFNPNAQAGQSGENEGFSGGEGRGTAHDGTGGEGQGEGEAEGEGQANSGQSGQQGGESEDMGLGDRQQALRQELDRQMRNLPGGGSPEGDDARESLGRAGEAMDGAEEALRQDDLATAIDRQAEAMDALRDGMRSLGEALAQEQQGSQGNTQAQGENRDPLGRSQGNRGAAGTDDGLLQGEDVYRQARRLLDEIRRRAGEAERPEVERNYLERLLDRF</sequence>
<evidence type="ECO:0000256" key="2">
    <source>
        <dbReference type="SAM" id="Phobius"/>
    </source>
</evidence>
<protein>
    <submittedName>
        <fullName evidence="3">TIGR02302 family protein</fullName>
    </submittedName>
</protein>
<gene>
    <name evidence="3" type="ORF">SAMN04488036_102457</name>
</gene>
<evidence type="ECO:0000256" key="1">
    <source>
        <dbReference type="SAM" id="MobiDB-lite"/>
    </source>
</evidence>
<feature type="compositionally biased region" description="Polar residues" evidence="1">
    <location>
        <begin position="786"/>
        <end position="799"/>
    </location>
</feature>
<accession>A0A1I4CUU9</accession>
<feature type="compositionally biased region" description="Basic and acidic residues" evidence="1">
    <location>
        <begin position="765"/>
        <end position="777"/>
    </location>
</feature>
<keyword evidence="2" id="KW-1133">Transmembrane helix</keyword>
<dbReference type="InterPro" id="IPR012683">
    <property type="entry name" value="CHP02302_TM"/>
</dbReference>
<feature type="transmembrane region" description="Helical" evidence="2">
    <location>
        <begin position="33"/>
        <end position="53"/>
    </location>
</feature>
<reference evidence="4" key="1">
    <citation type="submission" date="2016-10" db="EMBL/GenBank/DDBJ databases">
        <authorList>
            <person name="Varghese N."/>
            <person name="Submissions S."/>
        </authorList>
    </citation>
    <scope>NUCLEOTIDE SEQUENCE [LARGE SCALE GENOMIC DNA]</scope>
    <source>
        <strain evidence="4">DSM 28453</strain>
    </source>
</reference>
<dbReference type="RefSeq" id="WP_244503559.1">
    <property type="nucleotide sequence ID" value="NZ_FOSZ01000002.1"/>
</dbReference>
<keyword evidence="2" id="KW-0812">Transmembrane</keyword>